<keyword evidence="2" id="KW-1185">Reference proteome</keyword>
<gene>
    <name evidence="1" type="primary">gb23919</name>
    <name evidence="1" type="ORF">PR202_gb23919</name>
</gene>
<sequence>MHSRVPKERRKGFNSIIILGAWLLSKQRNACIFDNAHPSVMALVKQLEDEAHLWSMAGARGLQASS</sequence>
<comment type="caution">
    <text evidence="1">The sequence shown here is derived from an EMBL/GenBank/DDBJ whole genome shotgun (WGS) entry which is preliminary data.</text>
</comment>
<name>A0AAV5FKP6_ELECO</name>
<organism evidence="1 2">
    <name type="scientific">Eleusine coracana subsp. coracana</name>
    <dbReference type="NCBI Taxonomy" id="191504"/>
    <lineage>
        <taxon>Eukaryota</taxon>
        <taxon>Viridiplantae</taxon>
        <taxon>Streptophyta</taxon>
        <taxon>Embryophyta</taxon>
        <taxon>Tracheophyta</taxon>
        <taxon>Spermatophyta</taxon>
        <taxon>Magnoliopsida</taxon>
        <taxon>Liliopsida</taxon>
        <taxon>Poales</taxon>
        <taxon>Poaceae</taxon>
        <taxon>PACMAD clade</taxon>
        <taxon>Chloridoideae</taxon>
        <taxon>Cynodonteae</taxon>
        <taxon>Eleusininae</taxon>
        <taxon>Eleusine</taxon>
    </lineage>
</organism>
<evidence type="ECO:0000313" key="2">
    <source>
        <dbReference type="Proteomes" id="UP001054889"/>
    </source>
</evidence>
<protein>
    <submittedName>
        <fullName evidence="1">Uncharacterized protein</fullName>
    </submittedName>
</protein>
<evidence type="ECO:0000313" key="1">
    <source>
        <dbReference type="EMBL" id="GJN35172.1"/>
    </source>
</evidence>
<reference evidence="1" key="1">
    <citation type="journal article" date="2018" name="DNA Res.">
        <title>Multiple hybrid de novo genome assembly of finger millet, an orphan allotetraploid crop.</title>
        <authorList>
            <person name="Hatakeyama M."/>
            <person name="Aluri S."/>
            <person name="Balachadran M.T."/>
            <person name="Sivarajan S.R."/>
            <person name="Patrignani A."/>
            <person name="Gruter S."/>
            <person name="Poveda L."/>
            <person name="Shimizu-Inatsugi R."/>
            <person name="Baeten J."/>
            <person name="Francoijs K.J."/>
            <person name="Nataraja K.N."/>
            <person name="Reddy Y.A.N."/>
            <person name="Phadnis S."/>
            <person name="Ravikumar R.L."/>
            <person name="Schlapbach R."/>
            <person name="Sreeman S.M."/>
            <person name="Shimizu K.K."/>
        </authorList>
    </citation>
    <scope>NUCLEOTIDE SEQUENCE</scope>
</reference>
<dbReference type="AlphaFoldDB" id="A0AAV5FKP6"/>
<accession>A0AAV5FKP6</accession>
<proteinExistence type="predicted"/>
<dbReference type="Proteomes" id="UP001054889">
    <property type="component" value="Unassembled WGS sequence"/>
</dbReference>
<reference evidence="1" key="2">
    <citation type="submission" date="2021-12" db="EMBL/GenBank/DDBJ databases">
        <title>Resequencing data analysis of finger millet.</title>
        <authorList>
            <person name="Hatakeyama M."/>
            <person name="Aluri S."/>
            <person name="Balachadran M.T."/>
            <person name="Sivarajan S.R."/>
            <person name="Poveda L."/>
            <person name="Shimizu-Inatsugi R."/>
            <person name="Schlapbach R."/>
            <person name="Sreeman S.M."/>
            <person name="Shimizu K.K."/>
        </authorList>
    </citation>
    <scope>NUCLEOTIDE SEQUENCE</scope>
</reference>
<dbReference type="EMBL" id="BQKI01000087">
    <property type="protein sequence ID" value="GJN35172.1"/>
    <property type="molecule type" value="Genomic_DNA"/>
</dbReference>